<gene>
    <name evidence="12" type="ORF">SAMN02745883_01193</name>
</gene>
<keyword evidence="13" id="KW-1185">Reference proteome</keyword>
<dbReference type="Pfam" id="PF00005">
    <property type="entry name" value="ABC_tran"/>
    <property type="match status" value="2"/>
</dbReference>
<dbReference type="GO" id="GO:0015749">
    <property type="term" value="P:monosaccharide transmembrane transport"/>
    <property type="evidence" value="ECO:0007669"/>
    <property type="project" value="UniProtKB-ARBA"/>
</dbReference>
<dbReference type="NCBIfam" id="NF008030">
    <property type="entry name" value="PRK10762.1"/>
    <property type="match status" value="1"/>
</dbReference>
<dbReference type="AlphaFoldDB" id="A0A1M6PG71"/>
<protein>
    <submittedName>
        <fullName evidence="12">Ribose transport system ATP-binding protein</fullName>
    </submittedName>
</protein>
<dbReference type="InterPro" id="IPR027417">
    <property type="entry name" value="P-loop_NTPase"/>
</dbReference>
<keyword evidence="7" id="KW-0547">Nucleotide-binding</keyword>
<evidence type="ECO:0000313" key="12">
    <source>
        <dbReference type="EMBL" id="SHK06914.1"/>
    </source>
</evidence>
<dbReference type="FunFam" id="3.40.50.300:FF:000126">
    <property type="entry name" value="Galactose/methyl galactoside import ATP-binding protein MglA"/>
    <property type="match status" value="1"/>
</dbReference>
<evidence type="ECO:0000256" key="10">
    <source>
        <dbReference type="ARBA" id="ARBA00023136"/>
    </source>
</evidence>
<dbReference type="GO" id="GO:0016887">
    <property type="term" value="F:ATP hydrolysis activity"/>
    <property type="evidence" value="ECO:0007669"/>
    <property type="project" value="InterPro"/>
</dbReference>
<dbReference type="SMART" id="SM00382">
    <property type="entry name" value="AAA"/>
    <property type="match status" value="2"/>
</dbReference>
<sequence>MNYILEMKEITKSFPGVLALDKVNFRVPKGKVMALLGENGAGKSTLMKILSGVYQKTSGKIYFKGREVNFNSPREAQNSGIAIIHQELNLIPELTIAENIFLGREPINILRKIDKKQLYKRAVELLEFLGVKENPQKKISELSIGKQQMVEIAKALSLDAEIIIMDEPTDALTDKETVNLFKVINTLKTEGKSIVYISHRMKEIFEICDYVTVLRDGKFIGEKSIEEINEDDLIEMMVGRKLTEQYPRIEINLGKKVLEVKNLSNELISDISFDLYEGEILGVAGLMGSGRTELARTIYGAIKAREGEILLDGKKLNIKSPSDAIKYGIAYVSEDRKGDGLVLGMTVKENMSLSALNKFTGLFGYINKSKEIKSSKEYVEKISIKTPSINQTVKNLSGGNQQKVSISKSLMTKPRVLILDEPTRGVDVGAKKEIYDLMNEFKKQGMSIIMISSEIPEILGMSDRILIMHEGRLSGILNIKDATQEKIMKLAVGIKEA</sequence>
<dbReference type="PROSITE" id="PS00211">
    <property type="entry name" value="ABC_TRANSPORTER_1"/>
    <property type="match status" value="1"/>
</dbReference>
<dbReference type="GO" id="GO:0005886">
    <property type="term" value="C:plasma membrane"/>
    <property type="evidence" value="ECO:0007669"/>
    <property type="project" value="UniProtKB-SubCell"/>
</dbReference>
<evidence type="ECO:0000256" key="7">
    <source>
        <dbReference type="ARBA" id="ARBA00022741"/>
    </source>
</evidence>
<dbReference type="InterPro" id="IPR017871">
    <property type="entry name" value="ABC_transporter-like_CS"/>
</dbReference>
<dbReference type="InterPro" id="IPR050107">
    <property type="entry name" value="ABC_carbohydrate_import_ATPase"/>
</dbReference>
<feature type="domain" description="ABC transporter" evidence="11">
    <location>
        <begin position="249"/>
        <end position="495"/>
    </location>
</feature>
<organism evidence="12 13">
    <name type="scientific">Caminicella sporogenes DSM 14501</name>
    <dbReference type="NCBI Taxonomy" id="1121266"/>
    <lineage>
        <taxon>Bacteria</taxon>
        <taxon>Bacillati</taxon>
        <taxon>Bacillota</taxon>
        <taxon>Clostridia</taxon>
        <taxon>Peptostreptococcales</taxon>
        <taxon>Caminicellaceae</taxon>
        <taxon>Caminicella</taxon>
    </lineage>
</organism>
<dbReference type="SUPFAM" id="SSF52540">
    <property type="entry name" value="P-loop containing nucleoside triphosphate hydrolases"/>
    <property type="match status" value="2"/>
</dbReference>
<dbReference type="PROSITE" id="PS50893">
    <property type="entry name" value="ABC_TRANSPORTER_2"/>
    <property type="match status" value="2"/>
</dbReference>
<keyword evidence="6" id="KW-0677">Repeat</keyword>
<keyword evidence="8 12" id="KW-0067">ATP-binding</keyword>
<evidence type="ECO:0000256" key="8">
    <source>
        <dbReference type="ARBA" id="ARBA00022840"/>
    </source>
</evidence>
<accession>A0A1M6PG71</accession>
<evidence type="ECO:0000313" key="13">
    <source>
        <dbReference type="Proteomes" id="UP000184082"/>
    </source>
</evidence>
<reference evidence="12 13" key="1">
    <citation type="submission" date="2016-11" db="EMBL/GenBank/DDBJ databases">
        <authorList>
            <person name="Jaros S."/>
            <person name="Januszkiewicz K."/>
            <person name="Wedrychowicz H."/>
        </authorList>
    </citation>
    <scope>NUCLEOTIDE SEQUENCE [LARGE SCALE GENOMIC DNA]</scope>
    <source>
        <strain evidence="12 13">DSM 14501</strain>
    </source>
</reference>
<keyword evidence="9" id="KW-1278">Translocase</keyword>
<dbReference type="CDD" id="cd03215">
    <property type="entry name" value="ABC_Carb_Monos_II"/>
    <property type="match status" value="1"/>
</dbReference>
<evidence type="ECO:0000259" key="11">
    <source>
        <dbReference type="PROSITE" id="PS50893"/>
    </source>
</evidence>
<evidence type="ECO:0000256" key="5">
    <source>
        <dbReference type="ARBA" id="ARBA00022597"/>
    </source>
</evidence>
<evidence type="ECO:0000256" key="9">
    <source>
        <dbReference type="ARBA" id="ARBA00022967"/>
    </source>
</evidence>
<dbReference type="InterPro" id="IPR003439">
    <property type="entry name" value="ABC_transporter-like_ATP-bd"/>
</dbReference>
<evidence type="ECO:0000256" key="4">
    <source>
        <dbReference type="ARBA" id="ARBA00022475"/>
    </source>
</evidence>
<evidence type="ECO:0000256" key="3">
    <source>
        <dbReference type="ARBA" id="ARBA00022448"/>
    </source>
</evidence>
<keyword evidence="4" id="KW-1003">Cell membrane</keyword>
<comment type="subcellular location">
    <subcellularLocation>
        <location evidence="2">Cell inner membrane</location>
    </subcellularLocation>
    <subcellularLocation>
        <location evidence="1">Cell membrane</location>
        <topology evidence="1">Peripheral membrane protein</topology>
    </subcellularLocation>
</comment>
<evidence type="ECO:0000256" key="2">
    <source>
        <dbReference type="ARBA" id="ARBA00004533"/>
    </source>
</evidence>
<keyword evidence="10" id="KW-0472">Membrane</keyword>
<dbReference type="FunFam" id="3.40.50.300:FF:000127">
    <property type="entry name" value="Ribose import ATP-binding protein RbsA"/>
    <property type="match status" value="1"/>
</dbReference>
<dbReference type="Proteomes" id="UP000184082">
    <property type="component" value="Unassembled WGS sequence"/>
</dbReference>
<dbReference type="GO" id="GO:0005524">
    <property type="term" value="F:ATP binding"/>
    <property type="evidence" value="ECO:0007669"/>
    <property type="project" value="UniProtKB-KW"/>
</dbReference>
<feature type="domain" description="ABC transporter" evidence="11">
    <location>
        <begin position="5"/>
        <end position="241"/>
    </location>
</feature>
<dbReference type="InterPro" id="IPR003593">
    <property type="entry name" value="AAA+_ATPase"/>
</dbReference>
<evidence type="ECO:0000256" key="6">
    <source>
        <dbReference type="ARBA" id="ARBA00022737"/>
    </source>
</evidence>
<dbReference type="EMBL" id="FRAJ01000008">
    <property type="protein sequence ID" value="SHK06914.1"/>
    <property type="molecule type" value="Genomic_DNA"/>
</dbReference>
<dbReference type="PANTHER" id="PTHR43790:SF3">
    <property type="entry name" value="D-ALLOSE IMPORT ATP-BINDING PROTEIN ALSA-RELATED"/>
    <property type="match status" value="1"/>
</dbReference>
<keyword evidence="3" id="KW-0813">Transport</keyword>
<keyword evidence="5" id="KW-0762">Sugar transport</keyword>
<proteinExistence type="predicted"/>
<dbReference type="CDD" id="cd03216">
    <property type="entry name" value="ABC_Carb_Monos_I"/>
    <property type="match status" value="1"/>
</dbReference>
<dbReference type="Gene3D" id="3.40.50.300">
    <property type="entry name" value="P-loop containing nucleotide triphosphate hydrolases"/>
    <property type="match status" value="2"/>
</dbReference>
<dbReference type="RefSeq" id="WP_330390678.1">
    <property type="nucleotide sequence ID" value="NZ_FRAJ01000008.1"/>
</dbReference>
<evidence type="ECO:0000256" key="1">
    <source>
        <dbReference type="ARBA" id="ARBA00004202"/>
    </source>
</evidence>
<name>A0A1M6PG71_9FIRM</name>
<dbReference type="PANTHER" id="PTHR43790">
    <property type="entry name" value="CARBOHYDRATE TRANSPORT ATP-BINDING PROTEIN MG119-RELATED"/>
    <property type="match status" value="1"/>
</dbReference>
<dbReference type="STRING" id="1121266.SAMN02745883_01193"/>